<evidence type="ECO:0000256" key="5">
    <source>
        <dbReference type="ARBA" id="ARBA00022833"/>
    </source>
</evidence>
<comment type="caution">
    <text evidence="8">The sequence shown here is derived from an EMBL/GenBank/DDBJ whole genome shotgun (WGS) entry which is preliminary data.</text>
</comment>
<dbReference type="Pfam" id="PF13087">
    <property type="entry name" value="AAA_12"/>
    <property type="match status" value="1"/>
</dbReference>
<evidence type="ECO:0000256" key="2">
    <source>
        <dbReference type="ARBA" id="ARBA00022490"/>
    </source>
</evidence>
<dbReference type="PANTHER" id="PTHR10887:SF341">
    <property type="entry name" value="NFX1-TYPE ZINC FINGER-CONTAINING PROTEIN 1"/>
    <property type="match status" value="1"/>
</dbReference>
<dbReference type="SUPFAM" id="SSF52540">
    <property type="entry name" value="P-loop containing nucleoside triphosphate hydrolases"/>
    <property type="match status" value="1"/>
</dbReference>
<evidence type="ECO:0000313" key="8">
    <source>
        <dbReference type="EMBL" id="KAK4872928.1"/>
    </source>
</evidence>
<evidence type="ECO:0000256" key="4">
    <source>
        <dbReference type="ARBA" id="ARBA00022771"/>
    </source>
</evidence>
<dbReference type="Pfam" id="PF20173">
    <property type="entry name" value="ZnF_RZ-type"/>
    <property type="match status" value="1"/>
</dbReference>
<dbReference type="InterPro" id="IPR047187">
    <property type="entry name" value="SF1_C_Upf1"/>
</dbReference>
<dbReference type="EMBL" id="JARPUR010000007">
    <property type="protein sequence ID" value="KAK4872928.1"/>
    <property type="molecule type" value="Genomic_DNA"/>
</dbReference>
<evidence type="ECO:0000259" key="7">
    <source>
        <dbReference type="PROSITE" id="PS51981"/>
    </source>
</evidence>
<dbReference type="FunFam" id="3.40.50.300:FF:000742">
    <property type="entry name" value="NFX1-type zinc finger-containing protein 1"/>
    <property type="match status" value="1"/>
</dbReference>
<dbReference type="InterPro" id="IPR046439">
    <property type="entry name" value="ZF_RZ_dom"/>
</dbReference>
<dbReference type="GO" id="GO:0031380">
    <property type="term" value="C:nuclear RNA-directed RNA polymerase complex"/>
    <property type="evidence" value="ECO:0007669"/>
    <property type="project" value="TreeGrafter"/>
</dbReference>
<sequence>MANPSASTEMFFLKQQTVFGGNSSPNKRKFRKRTRFWSRFHDKRQRQGNVNWEKNVLNNSKNNNSKLKRKHEELQSVGSYKKRKLDKDVRYRFKNLEELSEKDSTAIILELRGREDALKALFDSKMSNDAIVLVFQILAKVCLTDLLNVYAILKILAYKPIFFKSLEVFILELTVQSLDDRKRSSYFWRNRKAFLSNCAIVFRSLIKSIPSKAYEVLPRTLKAFTVMFTSLSWEVVDEEVLNTFGELERMLVTFKLERPKEVEKPSVKDKYSNLDPPDNFRSLNIYPNREDVLSPEGFLRKNLIDKSYQNVNHYLDVQFRLLKEDFVGPLRRGIGDYMKYRGAPKEIMKTSDVIIYSSVRFVSPITVNGQLGVLLQFQSPNQRRRYRNNLNKRFMYGSLLCFTKDKFQSLLFAKVLDRNTKLLQKGQVIVGFEFEQDKYLLEQSYVMVECSVYFEPYYHVLKALQNMNEAEFPMKKYIIDLNRNINAVSYLNPTSTYTILNKSVTVNNFAKWPNADALNLNTTQYQAFRTALTKELVVIQGPPGTGKTFLGLKIAKTLIDNKKHWYKSSPMLVVCYTNHALDQFLEGLQDTTLDIVRVGGQSKNKNMEKFSLREKGKLYAFRKNNKALIAVEQKVYGCLKLIKRCNGILKDIESNSVVINFKEFKVIDGNIPSWFFTATDQELVDWLVNGIIRNSTVQLQQVRNVGEVENDLHDEFSEIQSNLFRREHELNVEIDFVLDDNSDHCLTSVSKLTSRINEIKEELDSLKLPINDQLDYKILTLEDERSKIVTELHKLKTQLNHYEKVQVHERPHYSNPHMMYSENRWQLYLYWLGQYQQHLIHKLIELQDEYKIIYKQYKEIRDIIDLEVMKQALVVGMTTTCAARLQTIIKNLKSPIVIVEEAAEVLESHVVVSLTSLCKHLILIGDHQQLKPSTSNYFLEKRFNFGISLFERMVLNNFHSHILGVQHRMRPEFANLIVPAIYQKLENHDSVLNLPSIAGIAKNLYFIDHKFQEKEHNDRGQLNDHEAKFLIALARYLIQNGYKPEDITILAAYSAQMFTLWKEQKKCLNLLEGVRITVLDNYQGKESKIILLSLVRNNTKGKIGFLKIENRVCVALSRAKEGFYMMGNIDLLSRNSKTWKKIKNVLKSQDSLGTSLLLRCQIHPDQETSVTIPDDFNNVPEGGCSKTCGARLMCGHYCTMICHVLNRKHEDFKCIAKCTKTCLSGHKCHNLCYEQCKPCKILMNRTLPCTHEHKLYCYADINNFKCPTFVEATLPCGHVHPEKPCHQSVETHKCPFRCKTRVDSCGHACLKKCHFTDDPDHIKYKCRKPCQKLRFGCSTREHKCPNLCFEECAPCEIVIEKTRTCKHKTLTFCNRNADDSVCDKPCERLLPYCRHPCKKKCNELCGDCDVMVLQKVRECGHTIKMKCSQVPSRQLCYEKCTLSLACGHACENRCNEPCTTSCKVLVDHTTPTDCGHKFKIECHMLKKNYASNSLDLLKYCDSPCGTTLSCTHVCSGTCGECSQGRIHKACSEKCGTVLVCGHICPINCSNACRPCEILCTFKCRHSESKKQCWESCTKCTEKCLRKCPHIECLALCGDTCTVPPCNEPCPKKLSCGHSCIGFCGDPCPTLCRVCNLEELAQLDSWDEDEDARFVVLDECSHVIESSYMEAWLQQNLDFMGPKRCPSCNTILQSTQRYSDQIKKALFNISMVRRKLKNYGSHSEIEIRRTDLLIKVNELKRERKLMNGSMFNTVLESLETVIQPIRNGCKQPLNLGVSTVYLQKLQILENIVRVYKKGNIKTNELVKNVNFLFSALLKNPKQLSKQELTDLEREVKRFAFMVQLNQIRESQYFSHFSSRREFLDAFEDIKTILFSIEKFTESLETSVVEKLDYLSKTFNVEVLKIELDEVIRAMNLPKGHWYQCPNGHLYTIGECGGARQTGKCIDCSEGIGGTNHTLLPNNSHSSVDGSRYAAYSEEANNLFNYEEFRNF</sequence>
<keyword evidence="4" id="KW-0863">Zinc-finger</keyword>
<keyword evidence="9" id="KW-1185">Reference proteome</keyword>
<keyword evidence="3" id="KW-0479">Metal-binding</keyword>
<dbReference type="GO" id="GO:0004386">
    <property type="term" value="F:helicase activity"/>
    <property type="evidence" value="ECO:0007669"/>
    <property type="project" value="InterPro"/>
</dbReference>
<dbReference type="Gene3D" id="3.40.50.300">
    <property type="entry name" value="P-loop containing nucleotide triphosphate hydrolases"/>
    <property type="match status" value="3"/>
</dbReference>
<dbReference type="InterPro" id="IPR045055">
    <property type="entry name" value="DNA2/NAM7-like"/>
</dbReference>
<dbReference type="CDD" id="cd18808">
    <property type="entry name" value="SF1_C_Upf1"/>
    <property type="match status" value="1"/>
</dbReference>
<evidence type="ECO:0000256" key="1">
    <source>
        <dbReference type="ARBA" id="ARBA00004496"/>
    </source>
</evidence>
<dbReference type="PROSITE" id="PS51981">
    <property type="entry name" value="ZF_RZ"/>
    <property type="match status" value="1"/>
</dbReference>
<protein>
    <recommendedName>
        <fullName evidence="7">RZ-type domain-containing protein</fullName>
    </recommendedName>
</protein>
<evidence type="ECO:0000256" key="3">
    <source>
        <dbReference type="ARBA" id="ARBA00022723"/>
    </source>
</evidence>
<dbReference type="InterPro" id="IPR027417">
    <property type="entry name" value="P-loop_NTPase"/>
</dbReference>
<name>A0AAN7QC75_9COLE</name>
<evidence type="ECO:0000256" key="6">
    <source>
        <dbReference type="ARBA" id="ARBA00022859"/>
    </source>
</evidence>
<gene>
    <name evidence="8" type="ORF">RN001_014957</name>
</gene>
<dbReference type="GO" id="GO:0005737">
    <property type="term" value="C:cytoplasm"/>
    <property type="evidence" value="ECO:0007669"/>
    <property type="project" value="UniProtKB-SubCell"/>
</dbReference>
<dbReference type="GO" id="GO:0002376">
    <property type="term" value="P:immune system process"/>
    <property type="evidence" value="ECO:0007669"/>
    <property type="project" value="UniProtKB-KW"/>
</dbReference>
<evidence type="ECO:0000313" key="9">
    <source>
        <dbReference type="Proteomes" id="UP001353858"/>
    </source>
</evidence>
<accession>A0AAN7QC75</accession>
<dbReference type="InterPro" id="IPR041679">
    <property type="entry name" value="DNA2/NAM7-like_C"/>
</dbReference>
<keyword evidence="6" id="KW-0391">Immunity</keyword>
<reference evidence="9" key="1">
    <citation type="submission" date="2023-01" db="EMBL/GenBank/DDBJ databases">
        <title>Key to firefly adult light organ development and bioluminescence: homeobox transcription factors regulate luciferase expression and transportation to peroxisome.</title>
        <authorList>
            <person name="Fu X."/>
        </authorList>
    </citation>
    <scope>NUCLEOTIDE SEQUENCE [LARGE SCALE GENOMIC DNA]</scope>
</reference>
<dbReference type="PANTHER" id="PTHR10887">
    <property type="entry name" value="DNA2/NAM7 HELICASE FAMILY"/>
    <property type="match status" value="1"/>
</dbReference>
<feature type="domain" description="RZ-type" evidence="7">
    <location>
        <begin position="1901"/>
        <end position="1973"/>
    </location>
</feature>
<dbReference type="InterPro" id="IPR057373">
    <property type="entry name" value="ZNFX1"/>
</dbReference>
<comment type="subcellular location">
    <subcellularLocation>
        <location evidence="1">Cytoplasm</location>
    </subcellularLocation>
</comment>
<dbReference type="InterPro" id="IPR041677">
    <property type="entry name" value="DNA2/NAM7_AAA_11"/>
</dbReference>
<organism evidence="8 9">
    <name type="scientific">Aquatica leii</name>
    <dbReference type="NCBI Taxonomy" id="1421715"/>
    <lineage>
        <taxon>Eukaryota</taxon>
        <taxon>Metazoa</taxon>
        <taxon>Ecdysozoa</taxon>
        <taxon>Arthropoda</taxon>
        <taxon>Hexapoda</taxon>
        <taxon>Insecta</taxon>
        <taxon>Pterygota</taxon>
        <taxon>Neoptera</taxon>
        <taxon>Endopterygota</taxon>
        <taxon>Coleoptera</taxon>
        <taxon>Polyphaga</taxon>
        <taxon>Elateriformia</taxon>
        <taxon>Elateroidea</taxon>
        <taxon>Lampyridae</taxon>
        <taxon>Luciolinae</taxon>
        <taxon>Aquatica</taxon>
    </lineage>
</organism>
<dbReference type="Pfam" id="PF25396">
    <property type="entry name" value="ZNFX1"/>
    <property type="match status" value="1"/>
</dbReference>
<dbReference type="Proteomes" id="UP001353858">
    <property type="component" value="Unassembled WGS sequence"/>
</dbReference>
<dbReference type="CDD" id="cd06008">
    <property type="entry name" value="NF-X1-zinc-finger"/>
    <property type="match status" value="2"/>
</dbReference>
<dbReference type="GO" id="GO:0031048">
    <property type="term" value="P:regulatory ncRNA-mediated heterochromatin formation"/>
    <property type="evidence" value="ECO:0007669"/>
    <property type="project" value="TreeGrafter"/>
</dbReference>
<keyword evidence="2" id="KW-0963">Cytoplasm</keyword>
<dbReference type="Pfam" id="PF13086">
    <property type="entry name" value="AAA_11"/>
    <property type="match status" value="1"/>
</dbReference>
<keyword evidence="5" id="KW-0862">Zinc</keyword>
<dbReference type="GO" id="GO:0008270">
    <property type="term" value="F:zinc ion binding"/>
    <property type="evidence" value="ECO:0007669"/>
    <property type="project" value="UniProtKB-KW"/>
</dbReference>
<proteinExistence type="predicted"/>